<gene>
    <name evidence="12" type="primary">LOC110734688</name>
</gene>
<dbReference type="InterPro" id="IPR044861">
    <property type="entry name" value="IPNS-like_FE2OG_OXY"/>
</dbReference>
<reference evidence="12" key="1">
    <citation type="journal article" date="2017" name="Nature">
        <title>The genome of Chenopodium quinoa.</title>
        <authorList>
            <person name="Jarvis D.E."/>
            <person name="Ho Y.S."/>
            <person name="Lightfoot D.J."/>
            <person name="Schmoeckel S.M."/>
            <person name="Li B."/>
            <person name="Borm T.J.A."/>
            <person name="Ohyanagi H."/>
            <person name="Mineta K."/>
            <person name="Michell C.T."/>
            <person name="Saber N."/>
            <person name="Kharbatia N.M."/>
            <person name="Rupper R.R."/>
            <person name="Sharp A.R."/>
            <person name="Dally N."/>
            <person name="Boughton B.A."/>
            <person name="Woo Y.H."/>
            <person name="Gao G."/>
            <person name="Schijlen E.G.W.M."/>
            <person name="Guo X."/>
            <person name="Momin A.A."/>
            <person name="Negrao S."/>
            <person name="Al-Babili S."/>
            <person name="Gehring C."/>
            <person name="Roessner U."/>
            <person name="Jung C."/>
            <person name="Murphy K."/>
            <person name="Arold S.T."/>
            <person name="Gojobori T."/>
            <person name="van der Linden C.G."/>
            <person name="van Loo E.N."/>
            <person name="Jellen E.N."/>
            <person name="Maughan P.J."/>
            <person name="Tester M."/>
        </authorList>
    </citation>
    <scope>NUCLEOTIDE SEQUENCE [LARGE SCALE GENOMIC DNA]</scope>
    <source>
        <strain evidence="12">cv. PI 614886</strain>
    </source>
</reference>
<evidence type="ECO:0000256" key="8">
    <source>
        <dbReference type="ARBA" id="ARBA00059922"/>
    </source>
</evidence>
<dbReference type="InterPro" id="IPR026992">
    <property type="entry name" value="DIOX_N"/>
</dbReference>
<keyword evidence="9" id="KW-0560">Oxidoreductase</keyword>
<evidence type="ECO:0000256" key="2">
    <source>
        <dbReference type="ARBA" id="ARBA00004496"/>
    </source>
</evidence>
<dbReference type="EnsemblPlants" id="AUR62042705-RA">
    <property type="protein sequence ID" value="AUR62042705-RA:cds"/>
    <property type="gene ID" value="AUR62042705"/>
</dbReference>
<comment type="similarity">
    <text evidence="3 9">Belongs to the iron/ascorbate-dependent oxidoreductase family.</text>
</comment>
<protein>
    <recommendedName>
        <fullName evidence="11">Fe2OG dioxygenase domain-containing protein</fullName>
    </recommendedName>
</protein>
<evidence type="ECO:0000256" key="7">
    <source>
        <dbReference type="ARBA" id="ARBA00023242"/>
    </source>
</evidence>
<dbReference type="PROSITE" id="PS51471">
    <property type="entry name" value="FE2OG_OXY"/>
    <property type="match status" value="1"/>
</dbReference>
<dbReference type="Gene3D" id="2.60.120.330">
    <property type="entry name" value="B-lactam Antibiotic, Isopenicillin N Synthase, Chain"/>
    <property type="match status" value="1"/>
</dbReference>
<evidence type="ECO:0000256" key="1">
    <source>
        <dbReference type="ARBA" id="ARBA00004123"/>
    </source>
</evidence>
<evidence type="ECO:0000259" key="11">
    <source>
        <dbReference type="PROSITE" id="PS51471"/>
    </source>
</evidence>
<feature type="region of interest" description="Disordered" evidence="10">
    <location>
        <begin position="1"/>
        <end position="24"/>
    </location>
</feature>
<dbReference type="GO" id="GO:0005634">
    <property type="term" value="C:nucleus"/>
    <property type="evidence" value="ECO:0007669"/>
    <property type="project" value="UniProtKB-SubCell"/>
</dbReference>
<dbReference type="Pfam" id="PF03171">
    <property type="entry name" value="2OG-FeII_Oxy"/>
    <property type="match status" value="1"/>
</dbReference>
<dbReference type="OrthoDB" id="288590at2759"/>
<keyword evidence="13" id="KW-1185">Reference proteome</keyword>
<dbReference type="Proteomes" id="UP000596660">
    <property type="component" value="Unplaced"/>
</dbReference>
<dbReference type="SMR" id="A0A803N9S1"/>
<dbReference type="RefSeq" id="XP_021770521.1">
    <property type="nucleotide sequence ID" value="XM_021914829.1"/>
</dbReference>
<comment type="function">
    <text evidence="8">Involved in the regulation of shoot development and salicylic acid (SA) homeostasis.</text>
</comment>
<dbReference type="GO" id="GO:0046872">
    <property type="term" value="F:metal ion binding"/>
    <property type="evidence" value="ECO:0007669"/>
    <property type="project" value="UniProtKB-KW"/>
</dbReference>
<dbReference type="AlphaFoldDB" id="A0A803N9S1"/>
<evidence type="ECO:0000256" key="3">
    <source>
        <dbReference type="ARBA" id="ARBA00008056"/>
    </source>
</evidence>
<evidence type="ECO:0000256" key="5">
    <source>
        <dbReference type="ARBA" id="ARBA00022723"/>
    </source>
</evidence>
<evidence type="ECO:0000313" key="12">
    <source>
        <dbReference type="EnsemblPlants" id="AUR62042705-RA:cds"/>
    </source>
</evidence>
<organism evidence="12 13">
    <name type="scientific">Chenopodium quinoa</name>
    <name type="common">Quinoa</name>
    <dbReference type="NCBI Taxonomy" id="63459"/>
    <lineage>
        <taxon>Eukaryota</taxon>
        <taxon>Viridiplantae</taxon>
        <taxon>Streptophyta</taxon>
        <taxon>Embryophyta</taxon>
        <taxon>Tracheophyta</taxon>
        <taxon>Spermatophyta</taxon>
        <taxon>Magnoliopsida</taxon>
        <taxon>eudicotyledons</taxon>
        <taxon>Gunneridae</taxon>
        <taxon>Pentapetalae</taxon>
        <taxon>Caryophyllales</taxon>
        <taxon>Chenopodiaceae</taxon>
        <taxon>Chenopodioideae</taxon>
        <taxon>Atripliceae</taxon>
        <taxon>Chenopodium</taxon>
    </lineage>
</organism>
<dbReference type="InterPro" id="IPR050295">
    <property type="entry name" value="Plant_2OG-oxidoreductases"/>
</dbReference>
<evidence type="ECO:0000256" key="9">
    <source>
        <dbReference type="RuleBase" id="RU003682"/>
    </source>
</evidence>
<dbReference type="Pfam" id="PF14226">
    <property type="entry name" value="DIOX_N"/>
    <property type="match status" value="1"/>
</dbReference>
<dbReference type="InterPro" id="IPR027443">
    <property type="entry name" value="IPNS-like_sf"/>
</dbReference>
<keyword evidence="4" id="KW-0963">Cytoplasm</keyword>
<accession>A0A803N9S1</accession>
<dbReference type="GO" id="GO:0016491">
    <property type="term" value="F:oxidoreductase activity"/>
    <property type="evidence" value="ECO:0007669"/>
    <property type="project" value="UniProtKB-KW"/>
</dbReference>
<dbReference type="InterPro" id="IPR005123">
    <property type="entry name" value="Oxoglu/Fe-dep_dioxygenase_dom"/>
</dbReference>
<keyword evidence="6 9" id="KW-0408">Iron</keyword>
<keyword evidence="5 9" id="KW-0479">Metal-binding</keyword>
<keyword evidence="7" id="KW-0539">Nucleus</keyword>
<dbReference type="OMA" id="CHAMEDS"/>
<dbReference type="GO" id="GO:0005737">
    <property type="term" value="C:cytoplasm"/>
    <property type="evidence" value="ECO:0007669"/>
    <property type="project" value="UniProtKB-SubCell"/>
</dbReference>
<dbReference type="Gramene" id="AUR62042705-RA">
    <property type="protein sequence ID" value="AUR62042705-RA:cds"/>
    <property type="gene ID" value="AUR62042705"/>
</dbReference>
<comment type="subcellular location">
    <subcellularLocation>
        <location evidence="2">Cytoplasm</location>
    </subcellularLocation>
    <subcellularLocation>
        <location evidence="1">Nucleus</location>
    </subcellularLocation>
</comment>
<dbReference type="FunFam" id="2.60.120.330:FF:000015">
    <property type="entry name" value="Protein DMR6-LIKE OXYGENASE 1"/>
    <property type="match status" value="1"/>
</dbReference>
<reference evidence="12" key="2">
    <citation type="submission" date="2021-03" db="UniProtKB">
        <authorList>
            <consortium name="EnsemblPlants"/>
        </authorList>
    </citation>
    <scope>IDENTIFICATION</scope>
</reference>
<proteinExistence type="inferred from homology"/>
<dbReference type="SUPFAM" id="SSF51197">
    <property type="entry name" value="Clavaminate synthase-like"/>
    <property type="match status" value="1"/>
</dbReference>
<evidence type="ECO:0000256" key="4">
    <source>
        <dbReference type="ARBA" id="ARBA00022490"/>
    </source>
</evidence>
<sequence length="374" mass="43251">MSPAISLQSEKKMRDSQSENQYQKGVRHLHENGIKKVPNKYIFPIPDRPNMRKESHIQETNIKLPVIDFAELQGPNRSQVLKSLTNACERYGFFQVVNHGIPTDSISSMTDVCKRFFELPFEERHKYMSTDMKAPVRYGTSFNQNKDGNYCWRDFLKLVCHPVPDVFSLWPSSPEDLRDQAAAYSTQTRNLFLMLMRAILESLGLWNAEMNIAEQNEVLQEFQEGSQMMVANCYPPCPEPELTLGMPPHSDYGFLTLLLQDEVKGLQIQFEEKWLTVDPIPNAFVVNIGNHLEIFSNGKYRSVLHRVLVNQEKTRVIVASLHSLPFERVIQPSPKLINKNNPRRYKDTDFATFLEYVSSCEPKKKAFLESRKLD</sequence>
<evidence type="ECO:0000256" key="6">
    <source>
        <dbReference type="ARBA" id="ARBA00023004"/>
    </source>
</evidence>
<name>A0A803N9S1_CHEQI</name>
<dbReference type="PRINTS" id="PR00682">
    <property type="entry name" value="IPNSYNTHASE"/>
</dbReference>
<feature type="domain" description="Fe2OG dioxygenase" evidence="11">
    <location>
        <begin position="225"/>
        <end position="324"/>
    </location>
</feature>
<dbReference type="KEGG" id="cqi:110734688"/>
<evidence type="ECO:0000256" key="10">
    <source>
        <dbReference type="SAM" id="MobiDB-lite"/>
    </source>
</evidence>
<evidence type="ECO:0000313" key="13">
    <source>
        <dbReference type="Proteomes" id="UP000596660"/>
    </source>
</evidence>
<dbReference type="GeneID" id="110734688"/>
<dbReference type="PANTHER" id="PTHR47991">
    <property type="entry name" value="OXOGLUTARATE/IRON-DEPENDENT DIOXYGENASE"/>
    <property type="match status" value="1"/>
</dbReference>